<dbReference type="EMBL" id="CP000930">
    <property type="protein sequence ID" value="ABZ83195.1"/>
    <property type="molecule type" value="Genomic_DNA"/>
</dbReference>
<dbReference type="Proteomes" id="UP000008550">
    <property type="component" value="Chromosome"/>
</dbReference>
<organism evidence="1 2">
    <name type="scientific">Heliobacterium modesticaldum (strain ATCC 51547 / Ice1)</name>
    <dbReference type="NCBI Taxonomy" id="498761"/>
    <lineage>
        <taxon>Bacteria</taxon>
        <taxon>Bacillati</taxon>
        <taxon>Bacillota</taxon>
        <taxon>Clostridia</taxon>
        <taxon>Eubacteriales</taxon>
        <taxon>Heliobacteriaceae</taxon>
        <taxon>Heliomicrobium</taxon>
    </lineage>
</organism>
<evidence type="ECO:0000313" key="2">
    <source>
        <dbReference type="Proteomes" id="UP000008550"/>
    </source>
</evidence>
<dbReference type="HOGENOM" id="CLU_3328673_0_0_9"/>
<sequence>MGFKSIPGKENAMKRIEKIKELFREKLEPGQEQGVRMC</sequence>
<gene>
    <name evidence="1" type="ORF">HM1_0590</name>
</gene>
<proteinExistence type="predicted"/>
<keyword evidence="2" id="KW-1185">Reference proteome</keyword>
<accession>B0TG38</accession>
<protein>
    <submittedName>
        <fullName evidence="1">Uncharacterized protein</fullName>
    </submittedName>
</protein>
<dbReference type="KEGG" id="hmo:HM1_0590"/>
<reference evidence="1 2" key="1">
    <citation type="journal article" date="2008" name="J. Bacteriol.">
        <title>The genome of Heliobacterium modesticaldum, a phototrophic representative of the Firmicutes containing the simplest photosynthetic apparatus.</title>
        <authorList>
            <person name="Sattley W.M."/>
            <person name="Madigan M.T."/>
            <person name="Swingley W.D."/>
            <person name="Cheung P.C."/>
            <person name="Clocksin K.M."/>
            <person name="Conrad A.L."/>
            <person name="Dejesa L.C."/>
            <person name="Honchak B.M."/>
            <person name="Jung D.O."/>
            <person name="Karbach L.E."/>
            <person name="Kurdoglu A."/>
            <person name="Lahiri S."/>
            <person name="Mastrian S.D."/>
            <person name="Page L.E."/>
            <person name="Taylor H.L."/>
            <person name="Wang Z.T."/>
            <person name="Raymond J."/>
            <person name="Chen M."/>
            <person name="Blankenship R.E."/>
            <person name="Touchman J.W."/>
        </authorList>
    </citation>
    <scope>NUCLEOTIDE SEQUENCE [LARGE SCALE GENOMIC DNA]</scope>
    <source>
        <strain evidence="2">ATCC 51547 / Ice1</strain>
    </source>
</reference>
<evidence type="ECO:0000313" key="1">
    <source>
        <dbReference type="EMBL" id="ABZ83195.1"/>
    </source>
</evidence>
<name>B0TG38_HELMI</name>
<dbReference type="AlphaFoldDB" id="B0TG38"/>